<organism evidence="1 2">
    <name type="scientific">Arachis hypogaea</name>
    <name type="common">Peanut</name>
    <dbReference type="NCBI Taxonomy" id="3818"/>
    <lineage>
        <taxon>Eukaryota</taxon>
        <taxon>Viridiplantae</taxon>
        <taxon>Streptophyta</taxon>
        <taxon>Embryophyta</taxon>
        <taxon>Tracheophyta</taxon>
        <taxon>Spermatophyta</taxon>
        <taxon>Magnoliopsida</taxon>
        <taxon>eudicotyledons</taxon>
        <taxon>Gunneridae</taxon>
        <taxon>Pentapetalae</taxon>
        <taxon>rosids</taxon>
        <taxon>fabids</taxon>
        <taxon>Fabales</taxon>
        <taxon>Fabaceae</taxon>
        <taxon>Papilionoideae</taxon>
        <taxon>50 kb inversion clade</taxon>
        <taxon>dalbergioids sensu lato</taxon>
        <taxon>Dalbergieae</taxon>
        <taxon>Pterocarpus clade</taxon>
        <taxon>Arachis</taxon>
    </lineage>
</organism>
<gene>
    <name evidence="1" type="ORF">Ahy_A06g027764</name>
</gene>
<dbReference type="Proteomes" id="UP000289738">
    <property type="component" value="Chromosome A06"/>
</dbReference>
<dbReference type="STRING" id="3818.A0A445CPN1"/>
<protein>
    <submittedName>
        <fullName evidence="1">Uncharacterized protein</fullName>
    </submittedName>
</protein>
<evidence type="ECO:0000313" key="1">
    <source>
        <dbReference type="EMBL" id="RYR52901.1"/>
    </source>
</evidence>
<dbReference type="EMBL" id="SDMP01000006">
    <property type="protein sequence ID" value="RYR52902.1"/>
    <property type="molecule type" value="Genomic_DNA"/>
</dbReference>
<evidence type="ECO:0000313" key="2">
    <source>
        <dbReference type="Proteomes" id="UP000289738"/>
    </source>
</evidence>
<accession>A0A445CPN1</accession>
<sequence length="171" mass="19054">MQRQRHSPDDRPPLEVHGLGLVPSKCRRRRTSSQLAFPPKRSKSRCFSSRHRHYLVFASFGEKFHSSSSPSQLRDTVFASATHPIFARATHPIKLRVADAADISTRFVFSLYSTSVLNYSASSLRFAVDSSPTTPTLISGNIVIGYDEGTIMVKRGREVPVANMDNSGKIF</sequence>
<reference evidence="1 2" key="1">
    <citation type="submission" date="2019-01" db="EMBL/GenBank/DDBJ databases">
        <title>Sequencing of cultivated peanut Arachis hypogaea provides insights into genome evolution and oil improvement.</title>
        <authorList>
            <person name="Chen X."/>
        </authorList>
    </citation>
    <scope>NUCLEOTIDE SEQUENCE [LARGE SCALE GENOMIC DNA]</scope>
    <source>
        <strain evidence="2">cv. Fuhuasheng</strain>
        <strain evidence="1">GDAAS-fuhuasheng2018</strain>
        <tissue evidence="1">Leaves</tissue>
    </source>
</reference>
<proteinExistence type="predicted"/>
<dbReference type="EMBL" id="SDMP01000006">
    <property type="protein sequence ID" value="RYR52901.1"/>
    <property type="molecule type" value="Genomic_DNA"/>
</dbReference>
<keyword evidence="2" id="KW-1185">Reference proteome</keyword>
<comment type="caution">
    <text evidence="1">The sequence shown here is derived from an EMBL/GenBank/DDBJ whole genome shotgun (WGS) entry which is preliminary data.</text>
</comment>
<name>A0A445CPN1_ARAHY</name>
<dbReference type="AlphaFoldDB" id="A0A445CPN1"/>